<keyword evidence="6" id="KW-0256">Endoplasmic reticulum</keyword>
<keyword evidence="13" id="KW-1185">Reference proteome</keyword>
<organism evidence="12 13">
    <name type="scientific">Pristionchus mayeri</name>
    <dbReference type="NCBI Taxonomy" id="1317129"/>
    <lineage>
        <taxon>Eukaryota</taxon>
        <taxon>Metazoa</taxon>
        <taxon>Ecdysozoa</taxon>
        <taxon>Nematoda</taxon>
        <taxon>Chromadorea</taxon>
        <taxon>Rhabditida</taxon>
        <taxon>Rhabditina</taxon>
        <taxon>Diplogasteromorpha</taxon>
        <taxon>Diplogasteroidea</taxon>
        <taxon>Neodiplogasteridae</taxon>
        <taxon>Pristionchus</taxon>
    </lineage>
</organism>
<comment type="subcellular location">
    <subcellularLocation>
        <location evidence="1">Endoplasmic reticulum membrane</location>
        <topology evidence="1">Single-pass membrane protein</topology>
    </subcellularLocation>
</comment>
<dbReference type="PROSITE" id="PS00678">
    <property type="entry name" value="WD_REPEATS_1"/>
    <property type="match status" value="1"/>
</dbReference>
<dbReference type="EMBL" id="BTRK01000001">
    <property type="protein sequence ID" value="GMR34138.1"/>
    <property type="molecule type" value="Genomic_DNA"/>
</dbReference>
<keyword evidence="2" id="KW-0813">Transport</keyword>
<evidence type="ECO:0000256" key="10">
    <source>
        <dbReference type="ARBA" id="ARBA00023136"/>
    </source>
</evidence>
<dbReference type="InterPro" id="IPR001680">
    <property type="entry name" value="WD40_rpt"/>
</dbReference>
<dbReference type="PROSITE" id="PS50082">
    <property type="entry name" value="WD_REPEATS_2"/>
    <property type="match status" value="1"/>
</dbReference>
<reference evidence="13" key="1">
    <citation type="submission" date="2022-10" db="EMBL/GenBank/DDBJ databases">
        <title>Genome assembly of Pristionchus species.</title>
        <authorList>
            <person name="Yoshida K."/>
            <person name="Sommer R.J."/>
        </authorList>
    </citation>
    <scope>NUCLEOTIDE SEQUENCE [LARGE SCALE GENOMIC DNA]</scope>
    <source>
        <strain evidence="13">RS5460</strain>
    </source>
</reference>
<feature type="repeat" description="WD" evidence="11">
    <location>
        <begin position="192"/>
        <end position="232"/>
    </location>
</feature>
<evidence type="ECO:0000313" key="12">
    <source>
        <dbReference type="EMBL" id="GMR34138.1"/>
    </source>
</evidence>
<keyword evidence="4" id="KW-0812">Transmembrane</keyword>
<feature type="non-terminal residue" evidence="12">
    <location>
        <position position="1"/>
    </location>
</feature>
<dbReference type="AlphaFoldDB" id="A0AAN4Z8W6"/>
<evidence type="ECO:0000256" key="6">
    <source>
        <dbReference type="ARBA" id="ARBA00022824"/>
    </source>
</evidence>
<evidence type="ECO:0000256" key="9">
    <source>
        <dbReference type="ARBA" id="ARBA00022989"/>
    </source>
</evidence>
<dbReference type="Gene3D" id="2.130.10.10">
    <property type="entry name" value="YVTN repeat-like/Quinoprotein amine dehydrogenase"/>
    <property type="match status" value="1"/>
</dbReference>
<dbReference type="InterPro" id="IPR019775">
    <property type="entry name" value="WD40_repeat_CS"/>
</dbReference>
<dbReference type="GO" id="GO:0003400">
    <property type="term" value="P:regulation of COPII vesicle coating"/>
    <property type="evidence" value="ECO:0007669"/>
    <property type="project" value="TreeGrafter"/>
</dbReference>
<evidence type="ECO:0000256" key="2">
    <source>
        <dbReference type="ARBA" id="ARBA00022448"/>
    </source>
</evidence>
<dbReference type="GO" id="GO:0005085">
    <property type="term" value="F:guanyl-nucleotide exchange factor activity"/>
    <property type="evidence" value="ECO:0007669"/>
    <property type="project" value="InterPro"/>
</dbReference>
<dbReference type="GO" id="GO:0006888">
    <property type="term" value="P:endoplasmic reticulum to Golgi vesicle-mediated transport"/>
    <property type="evidence" value="ECO:0007669"/>
    <property type="project" value="TreeGrafter"/>
</dbReference>
<keyword evidence="8" id="KW-0653">Protein transport</keyword>
<evidence type="ECO:0000313" key="13">
    <source>
        <dbReference type="Proteomes" id="UP001328107"/>
    </source>
</evidence>
<evidence type="ECO:0000256" key="3">
    <source>
        <dbReference type="ARBA" id="ARBA00022574"/>
    </source>
</evidence>
<keyword evidence="10" id="KW-0472">Membrane</keyword>
<proteinExistence type="predicted"/>
<evidence type="ECO:0000256" key="11">
    <source>
        <dbReference type="PROSITE-ProRule" id="PRU00221"/>
    </source>
</evidence>
<dbReference type="InterPro" id="IPR011047">
    <property type="entry name" value="Quinoprotein_ADH-like_sf"/>
</dbReference>
<name>A0AAN4Z8W6_9BILA</name>
<evidence type="ECO:0000256" key="8">
    <source>
        <dbReference type="ARBA" id="ARBA00022927"/>
    </source>
</evidence>
<dbReference type="InterPro" id="IPR045260">
    <property type="entry name" value="Sec12-like"/>
</dbReference>
<evidence type="ECO:0008006" key="14">
    <source>
        <dbReference type="Google" id="ProtNLM"/>
    </source>
</evidence>
<dbReference type="Proteomes" id="UP001328107">
    <property type="component" value="Unassembled WGS sequence"/>
</dbReference>
<dbReference type="SUPFAM" id="SSF50998">
    <property type="entry name" value="Quinoprotein alcohol dehydrogenase-like"/>
    <property type="match status" value="1"/>
</dbReference>
<keyword evidence="7" id="KW-0931">ER-Golgi transport</keyword>
<evidence type="ECO:0000256" key="7">
    <source>
        <dbReference type="ARBA" id="ARBA00022892"/>
    </source>
</evidence>
<evidence type="ECO:0000256" key="1">
    <source>
        <dbReference type="ARBA" id="ARBA00004389"/>
    </source>
</evidence>
<dbReference type="GO" id="GO:0015031">
    <property type="term" value="P:protein transport"/>
    <property type="evidence" value="ECO:0007669"/>
    <property type="project" value="UniProtKB-KW"/>
</dbReference>
<keyword evidence="9" id="KW-1133">Transmembrane helix</keyword>
<sequence length="429" mass="46795">SAMGNMNARKAPPVVAIGASPVYSVRRIGPRHIILAEGGGAAATGVTNQLEILLLSTNANSSGSALPIRASVAQEIKTDKYSNMNMDVALADTPDKGLYYIACGQDEFCAIYETTGFKGDLKDEDKRLTFDHREVGKIRTDDSYQRCCSFDPTSRGGRLVTGGENGRLKVWNVRDLVDYRDPRLERKPLLDIEAHNANVDSVDVSHDGRYIVSVGDGTAHIWDMQLGRKLTSLTPPTGLAKGWKVRTVKFTPLGEQNMYLLAAFNQIARTSKSQSFLVIYEFNRQAATMKPKAVQGLKVGETISTLALSQDGNMCAVGSMDGSVYVLETIDLKELHAAPNTHGIFVTGIEFLDRSARDVLLPRDLAMRGALPGPAANYRASIVSLSADKTVQLHSVPFDSSTPLSVSMLKIGLWSLLFYLLFWTIASYI</sequence>
<keyword evidence="5" id="KW-0677">Repeat</keyword>
<accession>A0AAN4Z8W6</accession>
<keyword evidence="3 11" id="KW-0853">WD repeat</keyword>
<dbReference type="PANTHER" id="PTHR23284">
    <property type="entry name" value="PROLACTIN REGULATORY ELEMENT BINDING PROTEIN"/>
    <property type="match status" value="1"/>
</dbReference>
<dbReference type="SMART" id="SM00320">
    <property type="entry name" value="WD40"/>
    <property type="match status" value="3"/>
</dbReference>
<protein>
    <recommendedName>
        <fullName evidence="14">Sec-12</fullName>
    </recommendedName>
</protein>
<dbReference type="PANTHER" id="PTHR23284:SF0">
    <property type="entry name" value="PROLACTIN REGULATORY ELEMENT-BINDING PROTEIN"/>
    <property type="match status" value="1"/>
</dbReference>
<evidence type="ECO:0000256" key="5">
    <source>
        <dbReference type="ARBA" id="ARBA00022737"/>
    </source>
</evidence>
<gene>
    <name evidence="12" type="ORF">PMAYCL1PPCAC_04333</name>
</gene>
<dbReference type="GO" id="GO:0005789">
    <property type="term" value="C:endoplasmic reticulum membrane"/>
    <property type="evidence" value="ECO:0007669"/>
    <property type="project" value="UniProtKB-SubCell"/>
</dbReference>
<dbReference type="InterPro" id="IPR015943">
    <property type="entry name" value="WD40/YVTN_repeat-like_dom_sf"/>
</dbReference>
<comment type="caution">
    <text evidence="12">The sequence shown here is derived from an EMBL/GenBank/DDBJ whole genome shotgun (WGS) entry which is preliminary data.</text>
</comment>
<evidence type="ECO:0000256" key="4">
    <source>
        <dbReference type="ARBA" id="ARBA00022692"/>
    </source>
</evidence>
<dbReference type="Pfam" id="PF00400">
    <property type="entry name" value="WD40"/>
    <property type="match status" value="3"/>
</dbReference>